<evidence type="ECO:0000313" key="3">
    <source>
        <dbReference type="Proteomes" id="UP001565220"/>
    </source>
</evidence>
<dbReference type="EMBL" id="JBGFFE010000011">
    <property type="protein sequence ID" value="MEY8763770.1"/>
    <property type="molecule type" value="Genomic_DNA"/>
</dbReference>
<dbReference type="InterPro" id="IPR013610">
    <property type="entry name" value="ArdC_N"/>
</dbReference>
<feature type="domain" description="N-terminal" evidence="1">
    <location>
        <begin position="2"/>
        <end position="91"/>
    </location>
</feature>
<proteinExistence type="predicted"/>
<evidence type="ECO:0000313" key="2">
    <source>
        <dbReference type="EMBL" id="MEY8763770.1"/>
    </source>
</evidence>
<keyword evidence="3" id="KW-1185">Reference proteome</keyword>
<sequence length="113" mass="13282">MKSGKSLPWQKPWIGYGRPRNYVTQKKYSGINLLLFPTPGEYITFKQIKTLQKSNPSIKLKKGSKSNMVVFWKFLDKNKNEDIKESELELPVPVNQKGKVQFLDTIRYFIYHV</sequence>
<name>A0ABV4DX16_9CLOT</name>
<dbReference type="RefSeq" id="WP_367112684.1">
    <property type="nucleotide sequence ID" value="NZ_JBGFFE010000011.1"/>
</dbReference>
<protein>
    <submittedName>
        <fullName evidence="2">ArdC-like ssDNA-binding domain-containing protein</fullName>
    </submittedName>
</protein>
<dbReference type="Pfam" id="PF08401">
    <property type="entry name" value="ArdcN"/>
    <property type="match status" value="1"/>
</dbReference>
<reference evidence="2 3" key="1">
    <citation type="submission" date="2024-08" db="EMBL/GenBank/DDBJ databases">
        <title>Clostridium lapicellarii sp. nov., and Clostridium renhuaiense sp. nov., two species isolated from the mud in a fermentation cellar used for producing sauce-flavour Chinese liquors.</title>
        <authorList>
            <person name="Yang F."/>
            <person name="Wang H."/>
            <person name="Chen L.Q."/>
            <person name="Zhou N."/>
            <person name="Lu J.J."/>
            <person name="Pu X.X."/>
            <person name="Wan B."/>
            <person name="Wang L."/>
            <person name="Liu S.J."/>
        </authorList>
    </citation>
    <scope>NUCLEOTIDE SEQUENCE [LARGE SCALE GENOMIC DNA]</scope>
    <source>
        <strain evidence="2 3">MT-113</strain>
    </source>
</reference>
<accession>A0ABV4DX16</accession>
<comment type="caution">
    <text evidence="2">The sequence shown here is derived from an EMBL/GenBank/DDBJ whole genome shotgun (WGS) entry which is preliminary data.</text>
</comment>
<gene>
    <name evidence="2" type="ORF">AB8S09_08970</name>
</gene>
<dbReference type="Proteomes" id="UP001565220">
    <property type="component" value="Unassembled WGS sequence"/>
</dbReference>
<evidence type="ECO:0000259" key="1">
    <source>
        <dbReference type="Pfam" id="PF08401"/>
    </source>
</evidence>
<organism evidence="2 3">
    <name type="scientific">Clostridium lapidicellarium</name>
    <dbReference type="NCBI Taxonomy" id="3240931"/>
    <lineage>
        <taxon>Bacteria</taxon>
        <taxon>Bacillati</taxon>
        <taxon>Bacillota</taxon>
        <taxon>Clostridia</taxon>
        <taxon>Eubacteriales</taxon>
        <taxon>Clostridiaceae</taxon>
        <taxon>Clostridium</taxon>
    </lineage>
</organism>